<protein>
    <recommendedName>
        <fullName evidence="3">NADH-ubiquinone oxidoreductase chain 4L</fullName>
    </recommendedName>
    <alternativeName>
        <fullName evidence="9">NADH dehydrogenase subunit 4L</fullName>
    </alternativeName>
</protein>
<reference evidence="11" key="1">
    <citation type="journal article" date="2017" name="Zool. J. Linn. Soc.">
        <title>Molecular phylogeny, frequent parallel evolution and new system of Japanese clausiliid land snails (Gastropoda: Stylommatophora).</title>
        <authorList>
            <person name="Motochin R."/>
            <person name="Wang M."/>
            <person name="Ueshima R."/>
        </authorList>
    </citation>
    <scope>NUCLEOTIDE SEQUENCE</scope>
    <source>
        <strain evidence="11">D142</strain>
        <tissue evidence="11">Muscle</tissue>
    </source>
</reference>
<feature type="transmembrane region" description="Helical" evidence="10">
    <location>
        <begin position="29"/>
        <end position="50"/>
    </location>
</feature>
<evidence type="ECO:0000256" key="10">
    <source>
        <dbReference type="SAM" id="Phobius"/>
    </source>
</evidence>
<evidence type="ECO:0000256" key="9">
    <source>
        <dbReference type="ARBA" id="ARBA00031586"/>
    </source>
</evidence>
<keyword evidence="4 10" id="KW-0812">Transmembrane</keyword>
<evidence type="ECO:0000256" key="8">
    <source>
        <dbReference type="ARBA" id="ARBA00023136"/>
    </source>
</evidence>
<gene>
    <name evidence="11" type="primary">ND4L</name>
</gene>
<keyword evidence="8 10" id="KW-0472">Membrane</keyword>
<keyword evidence="7" id="KW-0520">NAD</keyword>
<proteinExistence type="inferred from homology"/>
<dbReference type="Pfam" id="PF00420">
    <property type="entry name" value="Oxidored_q2"/>
    <property type="match status" value="1"/>
</dbReference>
<feature type="transmembrane region" description="Helical" evidence="10">
    <location>
        <begin position="6"/>
        <end position="22"/>
    </location>
</feature>
<comment type="subcellular location">
    <subcellularLocation>
        <location evidence="1">Membrane</location>
        <topology evidence="1">Multi-pass membrane protein</topology>
    </subcellularLocation>
</comment>
<feature type="transmembrane region" description="Helical" evidence="10">
    <location>
        <begin position="56"/>
        <end position="78"/>
    </location>
</feature>
<dbReference type="AlphaFoldDB" id="A0A224AAQ8"/>
<evidence type="ECO:0000256" key="3">
    <source>
        <dbReference type="ARBA" id="ARBA00016612"/>
    </source>
</evidence>
<keyword evidence="5" id="KW-1278">Translocase</keyword>
<evidence type="ECO:0000256" key="7">
    <source>
        <dbReference type="ARBA" id="ARBA00023027"/>
    </source>
</evidence>
<evidence type="ECO:0000256" key="5">
    <source>
        <dbReference type="ARBA" id="ARBA00022967"/>
    </source>
</evidence>
<organism evidence="11">
    <name type="scientific">Stereophaedusa callistochila</name>
    <dbReference type="NCBI Taxonomy" id="1885730"/>
    <lineage>
        <taxon>Eukaryota</taxon>
        <taxon>Metazoa</taxon>
        <taxon>Spiralia</taxon>
        <taxon>Lophotrochozoa</taxon>
        <taxon>Mollusca</taxon>
        <taxon>Gastropoda</taxon>
        <taxon>Heterobranchia</taxon>
        <taxon>Euthyneura</taxon>
        <taxon>Panpulmonata</taxon>
        <taxon>Eupulmonata</taxon>
        <taxon>Stylommatophora</taxon>
        <taxon>Helicina</taxon>
        <taxon>Clausilioidea</taxon>
        <taxon>Clausiliidae</taxon>
        <taxon>Phaedusinae</taxon>
        <taxon>Stereophaedusa</taxon>
    </lineage>
</organism>
<dbReference type="EMBL" id="LC172108">
    <property type="protein sequence ID" value="BBA10700.1"/>
    <property type="molecule type" value="Genomic_DNA"/>
</dbReference>
<evidence type="ECO:0000256" key="1">
    <source>
        <dbReference type="ARBA" id="ARBA00004141"/>
    </source>
</evidence>
<keyword evidence="6 10" id="KW-1133">Transmembrane helix</keyword>
<comment type="similarity">
    <text evidence="2">Belongs to the complex I subunit 4L family.</text>
</comment>
<sequence>MNFLKIMFLLMVLMLLFLLNTKKYFLRSLLILEGMMLSALMITIFLLGGYQFEPFLFLLLLTFGVSEAGFGLSLLLTYMKSTGSDLIKPLQF</sequence>
<evidence type="ECO:0000256" key="2">
    <source>
        <dbReference type="ARBA" id="ARBA00010519"/>
    </source>
</evidence>
<keyword evidence="11" id="KW-0496">Mitochondrion</keyword>
<dbReference type="Gene3D" id="1.10.287.3510">
    <property type="match status" value="1"/>
</dbReference>
<geneLocation type="mitochondrion" evidence="11"/>
<evidence type="ECO:0000256" key="6">
    <source>
        <dbReference type="ARBA" id="ARBA00022989"/>
    </source>
</evidence>
<dbReference type="InterPro" id="IPR039428">
    <property type="entry name" value="NUOK/Mnh_C1-like"/>
</dbReference>
<evidence type="ECO:0000313" key="11">
    <source>
        <dbReference type="EMBL" id="BBA10700.1"/>
    </source>
</evidence>
<accession>A0A224AAQ8</accession>
<dbReference type="GO" id="GO:0016020">
    <property type="term" value="C:membrane"/>
    <property type="evidence" value="ECO:0007669"/>
    <property type="project" value="UniProtKB-SubCell"/>
</dbReference>
<evidence type="ECO:0000256" key="4">
    <source>
        <dbReference type="ARBA" id="ARBA00022692"/>
    </source>
</evidence>
<name>A0A224AAQ8_9EUPU</name>